<organism evidence="2">
    <name type="scientific">Streptomyces sp. NBC_00049</name>
    <dbReference type="NCBI Taxonomy" id="2903617"/>
    <lineage>
        <taxon>Bacteria</taxon>
        <taxon>Bacillati</taxon>
        <taxon>Actinomycetota</taxon>
        <taxon>Actinomycetes</taxon>
        <taxon>Kitasatosporales</taxon>
        <taxon>Streptomycetaceae</taxon>
        <taxon>Streptomyces</taxon>
    </lineage>
</organism>
<proteinExistence type="predicted"/>
<accession>A0AAU2JYG3</accession>
<dbReference type="EMBL" id="CP108264">
    <property type="protein sequence ID" value="WTU77848.1"/>
    <property type="molecule type" value="Genomic_DNA"/>
</dbReference>
<dbReference type="SUPFAM" id="SSF54736">
    <property type="entry name" value="ClpS-like"/>
    <property type="match status" value="1"/>
</dbReference>
<evidence type="ECO:0000313" key="2">
    <source>
        <dbReference type="EMBL" id="WTU77848.1"/>
    </source>
</evidence>
<dbReference type="GO" id="GO:0005840">
    <property type="term" value="C:ribosome"/>
    <property type="evidence" value="ECO:0007669"/>
    <property type="project" value="UniProtKB-KW"/>
</dbReference>
<reference evidence="2" key="1">
    <citation type="submission" date="2022-10" db="EMBL/GenBank/DDBJ databases">
        <title>The complete genomes of actinobacterial strains from the NBC collection.</title>
        <authorList>
            <person name="Joergensen T.S."/>
            <person name="Alvarez Arevalo M."/>
            <person name="Sterndorff E.B."/>
            <person name="Faurdal D."/>
            <person name="Vuksanovic O."/>
            <person name="Mourched A.-S."/>
            <person name="Charusanti P."/>
            <person name="Shaw S."/>
            <person name="Blin K."/>
            <person name="Weber T."/>
        </authorList>
    </citation>
    <scope>NUCLEOTIDE SEQUENCE</scope>
    <source>
        <strain evidence="2">NBC_00049</strain>
    </source>
</reference>
<dbReference type="InterPro" id="IPR014719">
    <property type="entry name" value="Ribosomal_bL12_C/ClpS-like"/>
</dbReference>
<evidence type="ECO:0000259" key="1">
    <source>
        <dbReference type="Pfam" id="PF00542"/>
    </source>
</evidence>
<keyword evidence="2" id="KW-0687">Ribonucleoprotein</keyword>
<keyword evidence="2" id="KW-0689">Ribosomal protein</keyword>
<sequence length="118" mass="12556">MTEAGERKTEAVRAMRTITGLSLWNSKLLLDRAPVAVTQPRWLEAAQNAAGPLEDAGARATVVCDWCDRTLTRGAGPVDPGPCKGPWPADTCRASCPPGTDWVRRLLASSPPSPGNHP</sequence>
<name>A0AAU2JYG3_9ACTN</name>
<dbReference type="InterPro" id="IPR013823">
    <property type="entry name" value="Ribosomal_bL12_C"/>
</dbReference>
<dbReference type="AlphaFoldDB" id="A0AAU2JYG3"/>
<dbReference type="Pfam" id="PF00542">
    <property type="entry name" value="Ribosomal_L12"/>
    <property type="match status" value="1"/>
</dbReference>
<dbReference type="GO" id="GO:0006412">
    <property type="term" value="P:translation"/>
    <property type="evidence" value="ECO:0007669"/>
    <property type="project" value="InterPro"/>
</dbReference>
<gene>
    <name evidence="2" type="ORF">OG327_33595</name>
</gene>
<feature type="domain" description="Large ribosomal subunit protein bL12 C-terminal" evidence="1">
    <location>
        <begin position="1"/>
        <end position="62"/>
    </location>
</feature>
<protein>
    <submittedName>
        <fullName evidence="2">Ribosomal protein L7/L12</fullName>
    </submittedName>
</protein>
<dbReference type="Gene3D" id="3.30.1390.10">
    <property type="match status" value="1"/>
</dbReference>
<dbReference type="GO" id="GO:0003735">
    <property type="term" value="F:structural constituent of ribosome"/>
    <property type="evidence" value="ECO:0007669"/>
    <property type="project" value="InterPro"/>
</dbReference>